<dbReference type="CDD" id="cd12797">
    <property type="entry name" value="M23_peptidase"/>
    <property type="match status" value="1"/>
</dbReference>
<dbReference type="PROSITE" id="PS51257">
    <property type="entry name" value="PROKAR_LIPOPROTEIN"/>
    <property type="match status" value="1"/>
</dbReference>
<proteinExistence type="predicted"/>
<organism evidence="2 3">
    <name type="scientific">Draconibacterium halophilum</name>
    <dbReference type="NCBI Taxonomy" id="2706887"/>
    <lineage>
        <taxon>Bacteria</taxon>
        <taxon>Pseudomonadati</taxon>
        <taxon>Bacteroidota</taxon>
        <taxon>Bacteroidia</taxon>
        <taxon>Marinilabiliales</taxon>
        <taxon>Prolixibacteraceae</taxon>
        <taxon>Draconibacterium</taxon>
    </lineage>
</organism>
<dbReference type="InterPro" id="IPR011055">
    <property type="entry name" value="Dup_hybrid_motif"/>
</dbReference>
<gene>
    <name evidence="2" type="ORF">G0Q07_11390</name>
</gene>
<sequence length="294" mass="33667">MIHKFLFLLHLTLISCISMAQYVEVEANYTAIGDCIFSASNNAKVPMYLHINFADLENTTFDEPLPYIKKLSPGFNSLFTLQRDLDADIPRFNYEIKTFRSNPTADVDLDFPYLIPFKERTSLQVFDVKSIDGFWGNENPESWFATGFYAKQGEDVFASRNGIVAEIAGNVRTGDSRYWYHTWTNSITIIQHDGTLMCYYGVKCNRGELAVGQKVFAGQKIGELVSKKGELIVLIFHDSLFTKKMSFIIPQFVINDNGDAEILNSAKTYQVSHPILIKDLEMTRREKRKHLRIK</sequence>
<reference evidence="2 3" key="1">
    <citation type="submission" date="2020-02" db="EMBL/GenBank/DDBJ databases">
        <title>Genome sequencing for Draconibacterium sp. strain M1.</title>
        <authorList>
            <person name="Park S.-J."/>
        </authorList>
    </citation>
    <scope>NUCLEOTIDE SEQUENCE [LARGE SCALE GENOMIC DNA]</scope>
    <source>
        <strain evidence="2 3">M1</strain>
    </source>
</reference>
<dbReference type="Gene3D" id="2.70.70.10">
    <property type="entry name" value="Glucose Permease (Domain IIA)"/>
    <property type="match status" value="1"/>
</dbReference>
<dbReference type="RefSeq" id="WP_163346201.1">
    <property type="nucleotide sequence ID" value="NZ_CP048409.1"/>
</dbReference>
<protein>
    <submittedName>
        <fullName evidence="2">Peptidoglycan DD-metalloendopeptidase family protein</fullName>
    </submittedName>
</protein>
<keyword evidence="3" id="KW-1185">Reference proteome</keyword>
<dbReference type="KEGG" id="drc:G0Q07_11390"/>
<name>A0A6C0RD55_9BACT</name>
<evidence type="ECO:0000256" key="1">
    <source>
        <dbReference type="SAM" id="SignalP"/>
    </source>
</evidence>
<feature type="chain" id="PRO_5025588107" evidence="1">
    <location>
        <begin position="21"/>
        <end position="294"/>
    </location>
</feature>
<feature type="signal peptide" evidence="1">
    <location>
        <begin position="1"/>
        <end position="20"/>
    </location>
</feature>
<keyword evidence="1" id="KW-0732">Signal</keyword>
<dbReference type="SUPFAM" id="SSF51261">
    <property type="entry name" value="Duplicated hybrid motif"/>
    <property type="match status" value="1"/>
</dbReference>
<dbReference type="Proteomes" id="UP000474630">
    <property type="component" value="Chromosome"/>
</dbReference>
<evidence type="ECO:0000313" key="2">
    <source>
        <dbReference type="EMBL" id="QIA08280.1"/>
    </source>
</evidence>
<dbReference type="EMBL" id="CP048409">
    <property type="protein sequence ID" value="QIA08280.1"/>
    <property type="molecule type" value="Genomic_DNA"/>
</dbReference>
<dbReference type="AlphaFoldDB" id="A0A6C0RD55"/>
<evidence type="ECO:0000313" key="3">
    <source>
        <dbReference type="Proteomes" id="UP000474630"/>
    </source>
</evidence>
<accession>A0A6C0RD55</accession>